<evidence type="ECO:0000256" key="1">
    <source>
        <dbReference type="SAM" id="MobiDB-lite"/>
    </source>
</evidence>
<dbReference type="Gene3D" id="3.40.50.150">
    <property type="entry name" value="Vaccinia Virus protein VP39"/>
    <property type="match status" value="1"/>
</dbReference>
<feature type="compositionally biased region" description="Acidic residues" evidence="1">
    <location>
        <begin position="390"/>
        <end position="399"/>
    </location>
</feature>
<evidence type="ECO:0000259" key="2">
    <source>
        <dbReference type="Pfam" id="PF13649"/>
    </source>
</evidence>
<feature type="compositionally biased region" description="Polar residues" evidence="1">
    <location>
        <begin position="10"/>
        <end position="27"/>
    </location>
</feature>
<dbReference type="EMBL" id="KV425930">
    <property type="protein sequence ID" value="KZV97487.1"/>
    <property type="molecule type" value="Genomic_DNA"/>
</dbReference>
<evidence type="ECO:0000313" key="3">
    <source>
        <dbReference type="EMBL" id="KZV97487.1"/>
    </source>
</evidence>
<feature type="region of interest" description="Disordered" evidence="1">
    <location>
        <begin position="441"/>
        <end position="460"/>
    </location>
</feature>
<feature type="compositionally biased region" description="Basic and acidic residues" evidence="1">
    <location>
        <begin position="252"/>
        <end position="262"/>
    </location>
</feature>
<feature type="compositionally biased region" description="Low complexity" evidence="1">
    <location>
        <begin position="234"/>
        <end position="249"/>
    </location>
</feature>
<feature type="region of interest" description="Disordered" evidence="1">
    <location>
        <begin position="375"/>
        <end position="413"/>
    </location>
</feature>
<dbReference type="InterPro" id="IPR029063">
    <property type="entry name" value="SAM-dependent_MTases_sf"/>
</dbReference>
<feature type="region of interest" description="Disordered" evidence="1">
    <location>
        <begin position="1"/>
        <end position="27"/>
    </location>
</feature>
<dbReference type="GO" id="GO:0008168">
    <property type="term" value="F:methyltransferase activity"/>
    <property type="evidence" value="ECO:0007669"/>
    <property type="project" value="TreeGrafter"/>
</dbReference>
<evidence type="ECO:0000313" key="4">
    <source>
        <dbReference type="Proteomes" id="UP000077266"/>
    </source>
</evidence>
<proteinExistence type="predicted"/>
<feature type="compositionally biased region" description="Pro residues" evidence="1">
    <location>
        <begin position="282"/>
        <end position="297"/>
    </location>
</feature>
<dbReference type="PANTHER" id="PTHR43591:SF24">
    <property type="entry name" value="2-METHOXY-6-POLYPRENYL-1,4-BENZOQUINOL METHYLASE, MITOCHONDRIAL"/>
    <property type="match status" value="1"/>
</dbReference>
<dbReference type="Proteomes" id="UP000077266">
    <property type="component" value="Unassembled WGS sequence"/>
</dbReference>
<organism evidence="3 4">
    <name type="scientific">Exidia glandulosa HHB12029</name>
    <dbReference type="NCBI Taxonomy" id="1314781"/>
    <lineage>
        <taxon>Eukaryota</taxon>
        <taxon>Fungi</taxon>
        <taxon>Dikarya</taxon>
        <taxon>Basidiomycota</taxon>
        <taxon>Agaricomycotina</taxon>
        <taxon>Agaricomycetes</taxon>
        <taxon>Auriculariales</taxon>
        <taxon>Exidiaceae</taxon>
        <taxon>Exidia</taxon>
    </lineage>
</organism>
<dbReference type="PANTHER" id="PTHR43591">
    <property type="entry name" value="METHYLTRANSFERASE"/>
    <property type="match status" value="1"/>
</dbReference>
<accession>A0A165L808</accession>
<keyword evidence="4" id="KW-1185">Reference proteome</keyword>
<feature type="domain" description="Methyltransferase" evidence="2">
    <location>
        <begin position="110"/>
        <end position="208"/>
    </location>
</feature>
<dbReference type="InterPro" id="IPR041698">
    <property type="entry name" value="Methyltransf_25"/>
</dbReference>
<dbReference type="SUPFAM" id="SSF53335">
    <property type="entry name" value="S-adenosyl-L-methionine-dependent methyltransferases"/>
    <property type="match status" value="1"/>
</dbReference>
<sequence length="551" mass="61511">MPDQLASPVTARSGSRTVLRRNASSRSSMIAQSAVSFFKQNRSGHQHHPTLAEDGRADDDDDGDALFYDTVYPLTYDRELVTFDVLDHYFLTAQIGGPTLHKFKNEPLDVLDIGCGAGTWMIDTARQWILTHFVGLDANIDMHPSLDILQPADLRERIRWVQGDFLERLPFTSQSFDFVRIAKIAMAVPEAKWPRLIGEISRVLRPGGTFEIIEENLIFPLPNVRPLKPTPEEQAAQAAANSQAHTSSQGSDRPHSADDTRPPRPSVSTDHHAYSGSSHSHPPAPRPSGSSSPPPYAAPELPEYTPHADGSHDRDLMSPLDRSDRDPRDHRKLKRAWDAMLAARGINASPLSILSLYILAEFEHLDTSAIPIVVTMPGPSRATLPNYDSDGSEDEDSDASDSPRTAAPSSSASADAPLHLLRGLATVLACREALLPHFQHLYPDNPSDLGEKRRRRQTQDRHEFDAVMANYERDMLDRVGMGQRLQSTLGWKPPAKFPRAKDAKDEFSRWRQDIRTWRSYEQDGTFDPDIDMDVCRTLRILSATKQDADDD</sequence>
<dbReference type="OrthoDB" id="2013972at2759"/>
<dbReference type="AlphaFoldDB" id="A0A165L808"/>
<dbReference type="STRING" id="1314781.A0A165L808"/>
<gene>
    <name evidence="3" type="ORF">EXIGLDRAFT_764444</name>
</gene>
<feature type="compositionally biased region" description="Basic and acidic residues" evidence="1">
    <location>
        <begin position="309"/>
        <end position="329"/>
    </location>
</feature>
<feature type="region of interest" description="Disordered" evidence="1">
    <location>
        <begin position="224"/>
        <end position="329"/>
    </location>
</feature>
<reference evidence="3 4" key="1">
    <citation type="journal article" date="2016" name="Mol. Biol. Evol.">
        <title>Comparative Genomics of Early-Diverging Mushroom-Forming Fungi Provides Insights into the Origins of Lignocellulose Decay Capabilities.</title>
        <authorList>
            <person name="Nagy L.G."/>
            <person name="Riley R."/>
            <person name="Tritt A."/>
            <person name="Adam C."/>
            <person name="Daum C."/>
            <person name="Floudas D."/>
            <person name="Sun H."/>
            <person name="Yadav J.S."/>
            <person name="Pangilinan J."/>
            <person name="Larsson K.H."/>
            <person name="Matsuura K."/>
            <person name="Barry K."/>
            <person name="Labutti K."/>
            <person name="Kuo R."/>
            <person name="Ohm R.A."/>
            <person name="Bhattacharya S.S."/>
            <person name="Shirouzu T."/>
            <person name="Yoshinaga Y."/>
            <person name="Martin F.M."/>
            <person name="Grigoriev I.V."/>
            <person name="Hibbett D.S."/>
        </authorList>
    </citation>
    <scope>NUCLEOTIDE SEQUENCE [LARGE SCALE GENOMIC DNA]</scope>
    <source>
        <strain evidence="3 4">HHB12029</strain>
    </source>
</reference>
<name>A0A165L808_EXIGL</name>
<dbReference type="InParanoid" id="A0A165L808"/>
<protein>
    <recommendedName>
        <fullName evidence="2">Methyltransferase domain-containing protein</fullName>
    </recommendedName>
</protein>
<feature type="compositionally biased region" description="Low complexity" evidence="1">
    <location>
        <begin position="400"/>
        <end position="413"/>
    </location>
</feature>
<dbReference type="Pfam" id="PF13649">
    <property type="entry name" value="Methyltransf_25"/>
    <property type="match status" value="1"/>
</dbReference>
<dbReference type="CDD" id="cd02440">
    <property type="entry name" value="AdoMet_MTases"/>
    <property type="match status" value="1"/>
</dbReference>